<feature type="compositionally biased region" description="Low complexity" evidence="1">
    <location>
        <begin position="239"/>
        <end position="258"/>
    </location>
</feature>
<gene>
    <name evidence="2" type="ORF">AAF712_009783</name>
</gene>
<feature type="region of interest" description="Disordered" evidence="1">
    <location>
        <begin position="191"/>
        <end position="287"/>
    </location>
</feature>
<evidence type="ECO:0000256" key="1">
    <source>
        <dbReference type="SAM" id="MobiDB-lite"/>
    </source>
</evidence>
<organism evidence="2 3">
    <name type="scientific">Marasmius tenuissimus</name>
    <dbReference type="NCBI Taxonomy" id="585030"/>
    <lineage>
        <taxon>Eukaryota</taxon>
        <taxon>Fungi</taxon>
        <taxon>Dikarya</taxon>
        <taxon>Basidiomycota</taxon>
        <taxon>Agaricomycotina</taxon>
        <taxon>Agaricomycetes</taxon>
        <taxon>Agaricomycetidae</taxon>
        <taxon>Agaricales</taxon>
        <taxon>Marasmiineae</taxon>
        <taxon>Marasmiaceae</taxon>
        <taxon>Marasmius</taxon>
    </lineage>
</organism>
<dbReference type="Proteomes" id="UP001437256">
    <property type="component" value="Unassembled WGS sequence"/>
</dbReference>
<accession>A0ABR2ZRE4</accession>
<keyword evidence="3" id="KW-1185">Reference proteome</keyword>
<evidence type="ECO:0000313" key="2">
    <source>
        <dbReference type="EMBL" id="KAL0063288.1"/>
    </source>
</evidence>
<evidence type="ECO:0000313" key="3">
    <source>
        <dbReference type="Proteomes" id="UP001437256"/>
    </source>
</evidence>
<name>A0ABR2ZRE4_9AGAR</name>
<reference evidence="2 3" key="1">
    <citation type="submission" date="2024-05" db="EMBL/GenBank/DDBJ databases">
        <title>A draft genome resource for the thread blight pathogen Marasmius tenuissimus strain MS-2.</title>
        <authorList>
            <person name="Yulfo-Soto G.E."/>
            <person name="Baruah I.K."/>
            <person name="Amoako-Attah I."/>
            <person name="Bukari Y."/>
            <person name="Meinhardt L.W."/>
            <person name="Bailey B.A."/>
            <person name="Cohen S.P."/>
        </authorList>
    </citation>
    <scope>NUCLEOTIDE SEQUENCE [LARGE SCALE GENOMIC DNA]</scope>
    <source>
        <strain evidence="2 3">MS-2</strain>
    </source>
</reference>
<feature type="compositionally biased region" description="Pro residues" evidence="1">
    <location>
        <begin position="271"/>
        <end position="280"/>
    </location>
</feature>
<protein>
    <submittedName>
        <fullName evidence="2">Uncharacterized protein</fullName>
    </submittedName>
</protein>
<proteinExistence type="predicted"/>
<comment type="caution">
    <text evidence="2">The sequence shown here is derived from an EMBL/GenBank/DDBJ whole genome shotgun (WGS) entry which is preliminary data.</text>
</comment>
<dbReference type="EMBL" id="JBBXMP010000084">
    <property type="protein sequence ID" value="KAL0063288.1"/>
    <property type="molecule type" value="Genomic_DNA"/>
</dbReference>
<sequence length="383" mass="42201">MIIDSKSMDPPPPPYLPPPPPFSALPVRTTHKGPWATFSSLPAHLLLQVVYSTFPQCDGRYDGESKLERQRENLHWMVTSLRLVNRALYLASMHILRSTYVPAYDSLIRPPYSSNPFPSAMIASITIIINNHREIATLDHFIALLAHEDLYLDATSLHLPREEAYKDLFDLAQPKSRLEDLIKEEGEKAGLIYTGDRPPPSPSPPAASGNKPAETTPPLPEIEVATPTPQQDPSPSPSSSPKSSFNPFSKSSYLSLAKSKIRRRSSASKTPPSPVTPTSPIPETARPFTRKTARLDPLPFALLSVSFSPRTVGLVYTITSQTAGSFQGQDYGALSMSITGPRDGGRTLKKTLVEISRSREEKLEVTAKRIVGCLRDVLLDDIR</sequence>
<feature type="compositionally biased region" description="Pro residues" evidence="1">
    <location>
        <begin position="9"/>
        <end position="21"/>
    </location>
</feature>
<feature type="region of interest" description="Disordered" evidence="1">
    <location>
        <begin position="1"/>
        <end position="21"/>
    </location>
</feature>